<reference evidence="4" key="1">
    <citation type="submission" date="2021-02" db="EMBL/GenBank/DDBJ databases">
        <title>Genome sequence Cadophora malorum strain M34.</title>
        <authorList>
            <person name="Stefanovic E."/>
            <person name="Vu D."/>
            <person name="Scully C."/>
            <person name="Dijksterhuis J."/>
            <person name="Roader J."/>
            <person name="Houbraken J."/>
        </authorList>
    </citation>
    <scope>NUCLEOTIDE SEQUENCE</scope>
    <source>
        <strain evidence="4">M34</strain>
    </source>
</reference>
<sequence>MSNTTVLITGANRGIGKGLLEIYLARPCHTVIAAVRDPTGASSLNTLPKGKDSILIIVKIDSSSETDPAAAITTLKTQHSITNLDIVIANAGIADPNPSPVSTVSLARVHAHWQVNGLAPVILFQAVFTLLGKGAKFVYTSSALATITGMELRPFSMSAYGASKAFGNYFIRKIHFENEGLVAFAMDPGFVQTDMGNTGAKAAGMEKAFTPTEECAAGFVKQVDEATREKTGGHFAGWNGEDFPF</sequence>
<evidence type="ECO:0000256" key="1">
    <source>
        <dbReference type="ARBA" id="ARBA00006484"/>
    </source>
</evidence>
<dbReference type="InterPro" id="IPR051468">
    <property type="entry name" value="Fungal_SecMetab_SDRs"/>
</dbReference>
<dbReference type="OrthoDB" id="9876299at2759"/>
<dbReference type="CDD" id="cd05325">
    <property type="entry name" value="carb_red_sniffer_like_SDR_c"/>
    <property type="match status" value="1"/>
</dbReference>
<dbReference type="PRINTS" id="PR00081">
    <property type="entry name" value="GDHRDH"/>
</dbReference>
<protein>
    <recommendedName>
        <fullName evidence="6">NAD(P)-binding protein</fullName>
    </recommendedName>
</protein>
<comment type="caution">
    <text evidence="4">The sequence shown here is derived from an EMBL/GenBank/DDBJ whole genome shotgun (WGS) entry which is preliminary data.</text>
</comment>
<dbReference type="Gene3D" id="3.40.50.720">
    <property type="entry name" value="NAD(P)-binding Rossmann-like Domain"/>
    <property type="match status" value="1"/>
</dbReference>
<comment type="similarity">
    <text evidence="1">Belongs to the short-chain dehydrogenases/reductases (SDR) family.</text>
</comment>
<keyword evidence="5" id="KW-1185">Reference proteome</keyword>
<proteinExistence type="inferred from homology"/>
<evidence type="ECO:0008006" key="6">
    <source>
        <dbReference type="Google" id="ProtNLM"/>
    </source>
</evidence>
<dbReference type="PANTHER" id="PTHR43544">
    <property type="entry name" value="SHORT-CHAIN DEHYDROGENASE/REDUCTASE"/>
    <property type="match status" value="1"/>
</dbReference>
<keyword evidence="3" id="KW-0560">Oxidoreductase</keyword>
<organism evidence="4 5">
    <name type="scientific">Cadophora malorum</name>
    <dbReference type="NCBI Taxonomy" id="108018"/>
    <lineage>
        <taxon>Eukaryota</taxon>
        <taxon>Fungi</taxon>
        <taxon>Dikarya</taxon>
        <taxon>Ascomycota</taxon>
        <taxon>Pezizomycotina</taxon>
        <taxon>Leotiomycetes</taxon>
        <taxon>Helotiales</taxon>
        <taxon>Ploettnerulaceae</taxon>
        <taxon>Cadophora</taxon>
    </lineage>
</organism>
<evidence type="ECO:0000313" key="4">
    <source>
        <dbReference type="EMBL" id="KAG4418389.1"/>
    </source>
</evidence>
<dbReference type="Proteomes" id="UP000664132">
    <property type="component" value="Unassembled WGS sequence"/>
</dbReference>
<dbReference type="InterPro" id="IPR036291">
    <property type="entry name" value="NAD(P)-bd_dom_sf"/>
</dbReference>
<gene>
    <name evidence="4" type="ORF">IFR04_008456</name>
</gene>
<dbReference type="GO" id="GO:0016491">
    <property type="term" value="F:oxidoreductase activity"/>
    <property type="evidence" value="ECO:0007669"/>
    <property type="project" value="UniProtKB-KW"/>
</dbReference>
<dbReference type="AlphaFoldDB" id="A0A8H7TEM3"/>
<dbReference type="Pfam" id="PF00106">
    <property type="entry name" value="adh_short"/>
    <property type="match status" value="1"/>
</dbReference>
<evidence type="ECO:0000256" key="2">
    <source>
        <dbReference type="ARBA" id="ARBA00022857"/>
    </source>
</evidence>
<evidence type="ECO:0000256" key="3">
    <source>
        <dbReference type="ARBA" id="ARBA00023002"/>
    </source>
</evidence>
<dbReference type="EMBL" id="JAFJYH010000129">
    <property type="protein sequence ID" value="KAG4418389.1"/>
    <property type="molecule type" value="Genomic_DNA"/>
</dbReference>
<keyword evidence="2" id="KW-0521">NADP</keyword>
<name>A0A8H7TEM3_9HELO</name>
<dbReference type="SUPFAM" id="SSF51735">
    <property type="entry name" value="NAD(P)-binding Rossmann-fold domains"/>
    <property type="match status" value="1"/>
</dbReference>
<dbReference type="PANTHER" id="PTHR43544:SF7">
    <property type="entry name" value="NADB-LER2"/>
    <property type="match status" value="1"/>
</dbReference>
<accession>A0A8H7TEM3</accession>
<dbReference type="GO" id="GO:0005737">
    <property type="term" value="C:cytoplasm"/>
    <property type="evidence" value="ECO:0007669"/>
    <property type="project" value="TreeGrafter"/>
</dbReference>
<evidence type="ECO:0000313" key="5">
    <source>
        <dbReference type="Proteomes" id="UP000664132"/>
    </source>
</evidence>
<dbReference type="InterPro" id="IPR002347">
    <property type="entry name" value="SDR_fam"/>
</dbReference>